<feature type="region of interest" description="Disordered" evidence="2">
    <location>
        <begin position="192"/>
        <end position="318"/>
    </location>
</feature>
<dbReference type="Proteomes" id="UP001163046">
    <property type="component" value="Unassembled WGS sequence"/>
</dbReference>
<name>A0A9W9Z6Z1_9CNID</name>
<evidence type="ECO:0000256" key="1">
    <source>
        <dbReference type="SAM" id="Coils"/>
    </source>
</evidence>
<dbReference type="EMBL" id="MU826406">
    <property type="protein sequence ID" value="KAJ7376247.1"/>
    <property type="molecule type" value="Genomic_DNA"/>
</dbReference>
<organism evidence="3 4">
    <name type="scientific">Desmophyllum pertusum</name>
    <dbReference type="NCBI Taxonomy" id="174260"/>
    <lineage>
        <taxon>Eukaryota</taxon>
        <taxon>Metazoa</taxon>
        <taxon>Cnidaria</taxon>
        <taxon>Anthozoa</taxon>
        <taxon>Hexacorallia</taxon>
        <taxon>Scleractinia</taxon>
        <taxon>Caryophylliina</taxon>
        <taxon>Caryophylliidae</taxon>
        <taxon>Desmophyllum</taxon>
    </lineage>
</organism>
<feature type="coiled-coil region" evidence="1">
    <location>
        <begin position="37"/>
        <end position="128"/>
    </location>
</feature>
<comment type="caution">
    <text evidence="3">The sequence shown here is derived from an EMBL/GenBank/DDBJ whole genome shotgun (WGS) entry which is preliminary data.</text>
</comment>
<evidence type="ECO:0000313" key="3">
    <source>
        <dbReference type="EMBL" id="KAJ7376247.1"/>
    </source>
</evidence>
<dbReference type="AlphaFoldDB" id="A0A9W9Z6Z1"/>
<evidence type="ECO:0000256" key="2">
    <source>
        <dbReference type="SAM" id="MobiDB-lite"/>
    </source>
</evidence>
<feature type="compositionally biased region" description="Basic and acidic residues" evidence="2">
    <location>
        <begin position="226"/>
        <end position="235"/>
    </location>
</feature>
<gene>
    <name evidence="3" type="ORF">OS493_035908</name>
</gene>
<feature type="compositionally biased region" description="Polar residues" evidence="2">
    <location>
        <begin position="1"/>
        <end position="13"/>
    </location>
</feature>
<feature type="compositionally biased region" description="Basic and acidic residues" evidence="2">
    <location>
        <begin position="270"/>
        <end position="286"/>
    </location>
</feature>
<evidence type="ECO:0000313" key="4">
    <source>
        <dbReference type="Proteomes" id="UP001163046"/>
    </source>
</evidence>
<accession>A0A9W9Z6Z1</accession>
<feature type="coiled-coil region" evidence="1">
    <location>
        <begin position="320"/>
        <end position="375"/>
    </location>
</feature>
<protein>
    <submittedName>
        <fullName evidence="3">Uncharacterized protein</fullName>
    </submittedName>
</protein>
<sequence>MEELQNFNTNNKEQGNKHLDDKKPSDLEAPILMENENRTLEGVVKNYENELDVLRKLVPDQGEETSSISDIIKDYEDKLEGVADENKTLKDELGELQEKIGHSLFNDLQKLKESKAEATESVNEAGENGDKITTKMESTLTAPDLMNVTKLPLEDIVAIYEQDLYNLERENKVYKDGLGKGLAEALLQMAHDKDSYSCGEFETQESDAKELDNGDLEAISKSNEGMPDKPTEQKQDTMATIRETYSKYKKRPSQNDVEDEAKEDPGTGPDELKATNRPRDERKDLENSVADPAENVKQSSKQDRGDGMPGSHDVNKLDALELMRDEERAMENILKNYEKELEALRKLVPSETGEAVSVSELVKDYEDRIEKLENERILHWTC</sequence>
<dbReference type="SUPFAM" id="SSF57997">
    <property type="entry name" value="Tropomyosin"/>
    <property type="match status" value="1"/>
</dbReference>
<keyword evidence="4" id="KW-1185">Reference proteome</keyword>
<reference evidence="3" key="1">
    <citation type="submission" date="2023-01" db="EMBL/GenBank/DDBJ databases">
        <title>Genome assembly of the deep-sea coral Lophelia pertusa.</title>
        <authorList>
            <person name="Herrera S."/>
            <person name="Cordes E."/>
        </authorList>
    </citation>
    <scope>NUCLEOTIDE SEQUENCE</scope>
    <source>
        <strain evidence="3">USNM1676648</strain>
        <tissue evidence="3">Polyp</tissue>
    </source>
</reference>
<keyword evidence="1" id="KW-0175">Coiled coil</keyword>
<feature type="compositionally biased region" description="Basic and acidic residues" evidence="2">
    <location>
        <begin position="14"/>
        <end position="26"/>
    </location>
</feature>
<proteinExistence type="predicted"/>
<feature type="region of interest" description="Disordered" evidence="2">
    <location>
        <begin position="1"/>
        <end position="29"/>
    </location>
</feature>